<sequence>MGFLTWSNLDTAPQYSAAITSMSGLDPATDLGRATLDLEFNLTIRVAATSPVSGACLEVGTALDVSYQGVRLAGAPVPRLCAGPKHAAEARRVAWGAAVRVPRFVLDGLAKDLMNGDAAFDVTIALPPKASSEGRRQLVQCMARRVGDDGALQAPCLVTEVDTSVNTSG</sequence>
<dbReference type="PANTHER" id="PTHR33994">
    <property type="entry name" value="OS04G0515000 PROTEIN"/>
    <property type="match status" value="1"/>
</dbReference>
<evidence type="ECO:0008006" key="3">
    <source>
        <dbReference type="Google" id="ProtNLM"/>
    </source>
</evidence>
<proteinExistence type="predicted"/>
<dbReference type="OrthoDB" id="692402at2759"/>
<dbReference type="EMBL" id="RWGY01000011">
    <property type="protein sequence ID" value="TVU29199.1"/>
    <property type="molecule type" value="Genomic_DNA"/>
</dbReference>
<organism evidence="1 2">
    <name type="scientific">Eragrostis curvula</name>
    <name type="common">weeping love grass</name>
    <dbReference type="NCBI Taxonomy" id="38414"/>
    <lineage>
        <taxon>Eukaryota</taxon>
        <taxon>Viridiplantae</taxon>
        <taxon>Streptophyta</taxon>
        <taxon>Embryophyta</taxon>
        <taxon>Tracheophyta</taxon>
        <taxon>Spermatophyta</taxon>
        <taxon>Magnoliopsida</taxon>
        <taxon>Liliopsida</taxon>
        <taxon>Poales</taxon>
        <taxon>Poaceae</taxon>
        <taxon>PACMAD clade</taxon>
        <taxon>Chloridoideae</taxon>
        <taxon>Eragrostideae</taxon>
        <taxon>Eragrostidinae</taxon>
        <taxon>Eragrostis</taxon>
    </lineage>
</organism>
<dbReference type="Proteomes" id="UP000324897">
    <property type="component" value="Chromosome 1"/>
</dbReference>
<protein>
    <recommendedName>
        <fullName evidence="3">Late embryogenesis abundant protein LEA-2 subgroup domain-containing protein</fullName>
    </recommendedName>
</protein>
<evidence type="ECO:0000313" key="2">
    <source>
        <dbReference type="Proteomes" id="UP000324897"/>
    </source>
</evidence>
<dbReference type="Gramene" id="TVU29199">
    <property type="protein sequence ID" value="TVU29199"/>
    <property type="gene ID" value="EJB05_20757"/>
</dbReference>
<dbReference type="PANTHER" id="PTHR33994:SF25">
    <property type="entry name" value="OS02G0619200 PROTEIN"/>
    <property type="match status" value="1"/>
</dbReference>
<name>A0A5J9UZB2_9POAL</name>
<feature type="non-terminal residue" evidence="1">
    <location>
        <position position="1"/>
    </location>
</feature>
<dbReference type="AlphaFoldDB" id="A0A5J9UZB2"/>
<evidence type="ECO:0000313" key="1">
    <source>
        <dbReference type="EMBL" id="TVU29199.1"/>
    </source>
</evidence>
<gene>
    <name evidence="1" type="ORF">EJB05_20757</name>
</gene>
<comment type="caution">
    <text evidence="1">The sequence shown here is derived from an EMBL/GenBank/DDBJ whole genome shotgun (WGS) entry which is preliminary data.</text>
</comment>
<reference evidence="1 2" key="1">
    <citation type="journal article" date="2019" name="Sci. Rep.">
        <title>A high-quality genome of Eragrostis curvula grass provides insights into Poaceae evolution and supports new strategies to enhance forage quality.</title>
        <authorList>
            <person name="Carballo J."/>
            <person name="Santos B.A.C.M."/>
            <person name="Zappacosta D."/>
            <person name="Garbus I."/>
            <person name="Selva J.P."/>
            <person name="Gallo C.A."/>
            <person name="Diaz A."/>
            <person name="Albertini E."/>
            <person name="Caccamo M."/>
            <person name="Echenique V."/>
        </authorList>
    </citation>
    <scope>NUCLEOTIDE SEQUENCE [LARGE SCALE GENOMIC DNA]</scope>
    <source>
        <strain evidence="2">cv. Victoria</strain>
        <tissue evidence="1">Leaf</tissue>
    </source>
</reference>
<keyword evidence="2" id="KW-1185">Reference proteome</keyword>
<accession>A0A5J9UZB2</accession>